<proteinExistence type="predicted"/>
<feature type="coiled-coil region" evidence="1">
    <location>
        <begin position="50"/>
        <end position="91"/>
    </location>
</feature>
<accession>A0ABX3V0F1</accession>
<protein>
    <recommendedName>
        <fullName evidence="5">Scaffolding protein</fullName>
    </recommendedName>
</protein>
<feature type="compositionally biased region" description="Basic and acidic residues" evidence="2">
    <location>
        <begin position="35"/>
        <end position="45"/>
    </location>
</feature>
<dbReference type="Proteomes" id="UP000193811">
    <property type="component" value="Unassembled WGS sequence"/>
</dbReference>
<name>A0ABX3V0F1_9MYCO</name>
<evidence type="ECO:0000313" key="4">
    <source>
        <dbReference type="Proteomes" id="UP000193811"/>
    </source>
</evidence>
<gene>
    <name evidence="3" type="ORF">AWB98_01285</name>
</gene>
<keyword evidence="1" id="KW-0175">Coiled coil</keyword>
<evidence type="ECO:0000313" key="3">
    <source>
        <dbReference type="EMBL" id="ORV20960.1"/>
    </source>
</evidence>
<feature type="region of interest" description="Disordered" evidence="2">
    <location>
        <begin position="141"/>
        <end position="175"/>
    </location>
</feature>
<feature type="region of interest" description="Disordered" evidence="2">
    <location>
        <begin position="1"/>
        <end position="45"/>
    </location>
</feature>
<organism evidence="3 4">
    <name type="scientific">Mycolicibacterium conceptionense</name>
    <dbReference type="NCBI Taxonomy" id="451644"/>
    <lineage>
        <taxon>Bacteria</taxon>
        <taxon>Bacillati</taxon>
        <taxon>Actinomycetota</taxon>
        <taxon>Actinomycetes</taxon>
        <taxon>Mycobacteriales</taxon>
        <taxon>Mycobacteriaceae</taxon>
        <taxon>Mycolicibacterium</taxon>
    </lineage>
</organism>
<comment type="caution">
    <text evidence="3">The sequence shown here is derived from an EMBL/GenBank/DDBJ whole genome shotgun (WGS) entry which is preliminary data.</text>
</comment>
<reference evidence="3 4" key="1">
    <citation type="submission" date="2016-01" db="EMBL/GenBank/DDBJ databases">
        <title>The new phylogeny of the genus Mycobacterium.</title>
        <authorList>
            <person name="Tarcisio F."/>
            <person name="Conor M."/>
            <person name="Antonella G."/>
            <person name="Elisabetta G."/>
            <person name="Giulia F.S."/>
            <person name="Sara T."/>
            <person name="Anna F."/>
            <person name="Clotilde B."/>
            <person name="Roberto B."/>
            <person name="Veronica D.S."/>
            <person name="Fabio R."/>
            <person name="Monica P."/>
            <person name="Olivier J."/>
            <person name="Enrico T."/>
            <person name="Nicola S."/>
        </authorList>
    </citation>
    <scope>NUCLEOTIDE SEQUENCE [LARGE SCALE GENOMIC DNA]</scope>
    <source>
        <strain evidence="3 4">CCUG 50187</strain>
    </source>
</reference>
<evidence type="ECO:0000256" key="1">
    <source>
        <dbReference type="SAM" id="Coils"/>
    </source>
</evidence>
<sequence length="175" mass="19006">MARGPSEMEIHRMSENITAGSESGTAEQVSATEPEQPKELPADHPLVKKLEIQKAEIKDLKGKAAQLAAIEEAQKSDAEKAADRIAKAEAESASVPAKVAAALKEHLVGLHQIDADDAELFLTAEEPDVLLKQVTRLLDRSDKRRNKNHVAREGENPTATASEEATFARDFFSSQ</sequence>
<evidence type="ECO:0000256" key="2">
    <source>
        <dbReference type="SAM" id="MobiDB-lite"/>
    </source>
</evidence>
<feature type="compositionally biased region" description="Polar residues" evidence="2">
    <location>
        <begin position="15"/>
        <end position="33"/>
    </location>
</feature>
<keyword evidence="4" id="KW-1185">Reference proteome</keyword>
<dbReference type="EMBL" id="LQOP01000034">
    <property type="protein sequence ID" value="ORV20960.1"/>
    <property type="molecule type" value="Genomic_DNA"/>
</dbReference>
<feature type="compositionally biased region" description="Basic and acidic residues" evidence="2">
    <location>
        <begin position="1"/>
        <end position="14"/>
    </location>
</feature>
<evidence type="ECO:0008006" key="5">
    <source>
        <dbReference type="Google" id="ProtNLM"/>
    </source>
</evidence>